<keyword evidence="3" id="KW-0175">Coiled coil</keyword>
<keyword evidence="2" id="KW-0472">Membrane</keyword>
<proteinExistence type="inferred from homology"/>
<keyword evidence="2" id="KW-0449">Lipoprotein</keyword>
<evidence type="ECO:0000313" key="5">
    <source>
        <dbReference type="Proteomes" id="UP000625631"/>
    </source>
</evidence>
<dbReference type="RefSeq" id="WP_198074032.1">
    <property type="nucleotide sequence ID" value="NZ_JAEDAE010000001.1"/>
</dbReference>
<reference evidence="4 5" key="1">
    <citation type="submission" date="2020-12" db="EMBL/GenBank/DDBJ databases">
        <title>Hymenobacter sp.</title>
        <authorList>
            <person name="Kim M.K."/>
        </authorList>
    </citation>
    <scope>NUCLEOTIDE SEQUENCE [LARGE SCALE GENOMIC DNA]</scope>
    <source>
        <strain evidence="4 5">BT442</strain>
    </source>
</reference>
<dbReference type="Proteomes" id="UP000625631">
    <property type="component" value="Unassembled WGS sequence"/>
</dbReference>
<organism evidence="4 5">
    <name type="scientific">Hymenobacter negativus</name>
    <dbReference type="NCBI Taxonomy" id="2795026"/>
    <lineage>
        <taxon>Bacteria</taxon>
        <taxon>Pseudomonadati</taxon>
        <taxon>Bacteroidota</taxon>
        <taxon>Cytophagia</taxon>
        <taxon>Cytophagales</taxon>
        <taxon>Hymenobacteraceae</taxon>
        <taxon>Hymenobacter</taxon>
    </lineage>
</organism>
<gene>
    <name evidence="4" type="ORF">I7X13_01020</name>
</gene>
<keyword evidence="5" id="KW-1185">Reference proteome</keyword>
<keyword evidence="2" id="KW-0564">Palmitate</keyword>
<dbReference type="Gene3D" id="1.20.1600.10">
    <property type="entry name" value="Outer membrane efflux proteins (OEP)"/>
    <property type="match status" value="1"/>
</dbReference>
<evidence type="ECO:0000256" key="2">
    <source>
        <dbReference type="RuleBase" id="RU362097"/>
    </source>
</evidence>
<feature type="chain" id="PRO_5044987288" evidence="2">
    <location>
        <begin position="24"/>
        <end position="485"/>
    </location>
</feature>
<keyword evidence="2" id="KW-1134">Transmembrane beta strand</keyword>
<comment type="similarity">
    <text evidence="1 2">Belongs to the outer membrane factor (OMF) (TC 1.B.17) family.</text>
</comment>
<comment type="subcellular location">
    <subcellularLocation>
        <location evidence="2">Cell membrane</location>
        <topology evidence="2">Lipid-anchor</topology>
    </subcellularLocation>
</comment>
<feature type="signal peptide" evidence="2">
    <location>
        <begin position="1"/>
        <end position="23"/>
    </location>
</feature>
<dbReference type="Gene3D" id="2.20.200.10">
    <property type="entry name" value="Outer membrane efflux proteins (OEP)"/>
    <property type="match status" value="1"/>
</dbReference>
<dbReference type="NCBIfam" id="TIGR01845">
    <property type="entry name" value="outer_NodT"/>
    <property type="match status" value="1"/>
</dbReference>
<feature type="coiled-coil region" evidence="3">
    <location>
        <begin position="75"/>
        <end position="102"/>
    </location>
</feature>
<dbReference type="InterPro" id="IPR010131">
    <property type="entry name" value="MdtP/NodT-like"/>
</dbReference>
<evidence type="ECO:0000256" key="1">
    <source>
        <dbReference type="ARBA" id="ARBA00007613"/>
    </source>
</evidence>
<dbReference type="PROSITE" id="PS51257">
    <property type="entry name" value="PROKAR_LIPOPROTEIN"/>
    <property type="match status" value="1"/>
</dbReference>
<dbReference type="SUPFAM" id="SSF56954">
    <property type="entry name" value="Outer membrane efflux proteins (OEP)"/>
    <property type="match status" value="1"/>
</dbReference>
<evidence type="ECO:0000256" key="3">
    <source>
        <dbReference type="SAM" id="Coils"/>
    </source>
</evidence>
<name>A0ABS0Q1R0_9BACT</name>
<dbReference type="InterPro" id="IPR003423">
    <property type="entry name" value="OMP_efflux"/>
</dbReference>
<sequence length="485" mass="53498">MLKKRIYQALGAASLALAVGACKTPELVVKNENRNVPGSYSTAAPATSAGTLDSANTGRVQWKQFFTDPNLQELISTALQNNQELNITLQEIEIAKNEIRARQGEYLPFVSLGARADVEKVGRYTLQGATEEQVQIQEDRRTPDPLTNFQVGAFANWEVDIWHKLRNAKKAAAVRYLATVEGKNFMVTNLVAEIANSYYELLAYDNQLAIVKQNIGIQSNALELVRQQKESARANELAVKRFEAQVEHTRALQFKLQQSIIETENKLNYLAGRYPQPVARNTQSFNDLLPATIQAGSPAQLLANRPDIRQAEQQLTAAKIDVQVARANFYPSLGLSGGVGLAAFTPGLLVSTPQSMLYALGADFAGPLFNRNGIKAAYYTANAAQTQAAYQYEKTVLNAYVEVSNQVANIGNLAKSYDAKAKEVAALNQSVDISNSLFRYARAEYTEVLFTQRDALESKFDLIETRMQQLNATVNVYRALGGGWQ</sequence>
<dbReference type="PANTHER" id="PTHR30203">
    <property type="entry name" value="OUTER MEMBRANE CATION EFFLUX PROTEIN"/>
    <property type="match status" value="1"/>
</dbReference>
<dbReference type="EMBL" id="JAEDAE010000001">
    <property type="protein sequence ID" value="MBH8556609.1"/>
    <property type="molecule type" value="Genomic_DNA"/>
</dbReference>
<comment type="caution">
    <text evidence="4">The sequence shown here is derived from an EMBL/GenBank/DDBJ whole genome shotgun (WGS) entry which is preliminary data.</text>
</comment>
<evidence type="ECO:0000313" key="4">
    <source>
        <dbReference type="EMBL" id="MBH8556609.1"/>
    </source>
</evidence>
<keyword evidence="2" id="KW-0812">Transmembrane</keyword>
<dbReference type="Pfam" id="PF02321">
    <property type="entry name" value="OEP"/>
    <property type="match status" value="2"/>
</dbReference>
<keyword evidence="2" id="KW-0732">Signal</keyword>
<accession>A0ABS0Q1R0</accession>
<dbReference type="PANTHER" id="PTHR30203:SF30">
    <property type="entry name" value="OUTER MEMBRANE PROTEIN-RELATED"/>
    <property type="match status" value="1"/>
</dbReference>
<protein>
    <submittedName>
        <fullName evidence="4">Efflux transporter outer membrane subunit</fullName>
    </submittedName>
</protein>